<comment type="caution">
    <text evidence="14">The sequence shown here is derived from an EMBL/GenBank/DDBJ whole genome shotgun (WGS) entry which is preliminary data.</text>
</comment>
<evidence type="ECO:0000256" key="2">
    <source>
        <dbReference type="ARBA" id="ARBA00004878"/>
    </source>
</evidence>
<dbReference type="InterPro" id="IPR013785">
    <property type="entry name" value="Aldolase_TIM"/>
</dbReference>
<dbReference type="GO" id="GO:0008747">
    <property type="term" value="F:N-acetylneuraminate lyase activity"/>
    <property type="evidence" value="ECO:0007669"/>
    <property type="project" value="UniProtKB-EC"/>
</dbReference>
<dbReference type="GO" id="GO:0005737">
    <property type="term" value="C:cytoplasm"/>
    <property type="evidence" value="ECO:0007669"/>
    <property type="project" value="UniProtKB-SubCell"/>
</dbReference>
<evidence type="ECO:0000313" key="15">
    <source>
        <dbReference type="Proteomes" id="UP001107558"/>
    </source>
</evidence>
<dbReference type="SUPFAM" id="SSF51569">
    <property type="entry name" value="Aldolase"/>
    <property type="match status" value="1"/>
</dbReference>
<organism evidence="14 15">
    <name type="scientific">Polypedilum vanderplanki</name>
    <name type="common">Sleeping chironomid midge</name>
    <dbReference type="NCBI Taxonomy" id="319348"/>
    <lineage>
        <taxon>Eukaryota</taxon>
        <taxon>Metazoa</taxon>
        <taxon>Ecdysozoa</taxon>
        <taxon>Arthropoda</taxon>
        <taxon>Hexapoda</taxon>
        <taxon>Insecta</taxon>
        <taxon>Pterygota</taxon>
        <taxon>Neoptera</taxon>
        <taxon>Endopterygota</taxon>
        <taxon>Diptera</taxon>
        <taxon>Nematocera</taxon>
        <taxon>Chironomoidea</taxon>
        <taxon>Chironomidae</taxon>
        <taxon>Chironominae</taxon>
        <taxon>Polypedilum</taxon>
        <taxon>Polypedilum</taxon>
    </lineage>
</organism>
<keyword evidence="6" id="KW-0963">Cytoplasm</keyword>
<evidence type="ECO:0000256" key="12">
    <source>
        <dbReference type="PIRSR" id="PIRSR001365-1"/>
    </source>
</evidence>
<keyword evidence="8" id="KW-0704">Schiff base</keyword>
<evidence type="ECO:0000313" key="14">
    <source>
        <dbReference type="EMBL" id="KAG5669321.1"/>
    </source>
</evidence>
<evidence type="ECO:0000256" key="10">
    <source>
        <dbReference type="ARBA" id="ARBA00044906"/>
    </source>
</evidence>
<dbReference type="EMBL" id="JADBJN010000004">
    <property type="protein sequence ID" value="KAG5669321.1"/>
    <property type="molecule type" value="Genomic_DNA"/>
</dbReference>
<dbReference type="PANTHER" id="PTHR12128:SF21">
    <property type="entry name" value="N-ACETYLNEURAMINATE LYASE"/>
    <property type="match status" value="1"/>
</dbReference>
<dbReference type="Gene3D" id="3.20.20.70">
    <property type="entry name" value="Aldolase class I"/>
    <property type="match status" value="1"/>
</dbReference>
<dbReference type="PIRSF" id="PIRSF001365">
    <property type="entry name" value="DHDPS"/>
    <property type="match status" value="1"/>
</dbReference>
<dbReference type="PRINTS" id="PR00146">
    <property type="entry name" value="DHPICSNTHASE"/>
</dbReference>
<dbReference type="OrthoDB" id="191315at2759"/>
<dbReference type="InterPro" id="IPR020624">
    <property type="entry name" value="Schiff_base-form_aldolases_CS"/>
</dbReference>
<keyword evidence="7 11" id="KW-0456">Lyase</keyword>
<dbReference type="PANTHER" id="PTHR12128">
    <property type="entry name" value="DIHYDRODIPICOLINATE SYNTHASE"/>
    <property type="match status" value="1"/>
</dbReference>
<evidence type="ECO:0000256" key="7">
    <source>
        <dbReference type="ARBA" id="ARBA00023239"/>
    </source>
</evidence>
<comment type="catalytic activity">
    <reaction evidence="10">
        <text>aceneuramate = aldehydo-N-acetyl-D-mannosamine + pyruvate</text>
        <dbReference type="Rhea" id="RHEA:23296"/>
        <dbReference type="ChEBI" id="CHEBI:15361"/>
        <dbReference type="ChEBI" id="CHEBI:17122"/>
        <dbReference type="ChEBI" id="CHEBI:173083"/>
        <dbReference type="EC" id="4.1.3.3"/>
    </reaction>
</comment>
<accession>A0A9J6BHF5</accession>
<gene>
    <name evidence="14" type="ORF">PVAND_017209</name>
</gene>
<dbReference type="EC" id="4.1.3.3" evidence="5"/>
<evidence type="ECO:0000256" key="5">
    <source>
        <dbReference type="ARBA" id="ARBA00012911"/>
    </source>
</evidence>
<dbReference type="AlphaFoldDB" id="A0A9J6BHF5"/>
<protein>
    <recommendedName>
        <fullName evidence="5">N-acetylneuraminate lyase</fullName>
        <ecNumber evidence="5">4.1.3.3</ecNumber>
    </recommendedName>
</protein>
<feature type="active site" description="Proton donor/acceptor" evidence="12">
    <location>
        <position position="143"/>
    </location>
</feature>
<feature type="binding site" evidence="13">
    <location>
        <position position="52"/>
    </location>
    <ligand>
        <name>pyruvate</name>
        <dbReference type="ChEBI" id="CHEBI:15361"/>
    </ligand>
</feature>
<evidence type="ECO:0000256" key="4">
    <source>
        <dbReference type="ARBA" id="ARBA00011881"/>
    </source>
</evidence>
<dbReference type="InterPro" id="IPR002220">
    <property type="entry name" value="DapA-like"/>
</dbReference>
<evidence type="ECO:0000256" key="9">
    <source>
        <dbReference type="ARBA" id="ARBA00023277"/>
    </source>
</evidence>
<evidence type="ECO:0000256" key="13">
    <source>
        <dbReference type="PIRSR" id="PIRSR001365-2"/>
    </source>
</evidence>
<evidence type="ECO:0000256" key="11">
    <source>
        <dbReference type="PIRNR" id="PIRNR001365"/>
    </source>
</evidence>
<keyword evidence="15" id="KW-1185">Reference proteome</keyword>
<comment type="subcellular location">
    <subcellularLocation>
        <location evidence="1">Cytoplasm</location>
    </subcellularLocation>
</comment>
<dbReference type="Pfam" id="PF00701">
    <property type="entry name" value="DHDPS"/>
    <property type="match status" value="1"/>
</dbReference>
<comment type="pathway">
    <text evidence="2">Amino-sugar metabolism; N-acetylneuraminate degradation.</text>
</comment>
<evidence type="ECO:0000256" key="3">
    <source>
        <dbReference type="ARBA" id="ARBA00006324"/>
    </source>
</evidence>
<proteinExistence type="inferred from homology"/>
<evidence type="ECO:0000256" key="6">
    <source>
        <dbReference type="ARBA" id="ARBA00022490"/>
    </source>
</evidence>
<sequence>MSSLKLVKFEGLMAPTFTPFDENNQVNYDIIEPYAKFLKSNGIEAILINGTTGEGMLMTVEERKKVTEKWQEVCKKLEILMMVQIAGCSFADVIELAKHAEKIEVDGVLCLPELYFKPKTIEKLVGYLKEISKFCPTRPLYYYHIPMFVSVDVPMAAFMELAKKEISTFKGIKFTSGDLEKGFPCLKHGQVYLGSDTILCGALALGFTSAIMTSLNIVPHLAIKIVEYMKKGEVEKAREQQMLLTEFVEKILKKGGGDWVPSMKKAFNENFKDMNLGCVRKPL</sequence>
<comment type="similarity">
    <text evidence="3">Belongs to the DapA family. NanA subfamily.</text>
</comment>
<reference evidence="14" key="1">
    <citation type="submission" date="2021-03" db="EMBL/GenBank/DDBJ databases">
        <title>Chromosome level genome of the anhydrobiotic midge Polypedilum vanderplanki.</title>
        <authorList>
            <person name="Yoshida Y."/>
            <person name="Kikawada T."/>
            <person name="Gusev O."/>
        </authorList>
    </citation>
    <scope>NUCLEOTIDE SEQUENCE</scope>
    <source>
        <strain evidence="14">NIAS01</strain>
        <tissue evidence="14">Whole body or cell culture</tissue>
    </source>
</reference>
<evidence type="ECO:0000256" key="1">
    <source>
        <dbReference type="ARBA" id="ARBA00004496"/>
    </source>
</evidence>
<keyword evidence="9" id="KW-0119">Carbohydrate metabolism</keyword>
<comment type="subunit">
    <text evidence="4">Homotetramer.</text>
</comment>
<name>A0A9J6BHF5_POLVA</name>
<dbReference type="SMART" id="SM01130">
    <property type="entry name" value="DHDPS"/>
    <property type="match status" value="1"/>
</dbReference>
<evidence type="ECO:0000256" key="8">
    <source>
        <dbReference type="ARBA" id="ARBA00023270"/>
    </source>
</evidence>
<dbReference type="PROSITE" id="PS00665">
    <property type="entry name" value="DHDPS_1"/>
    <property type="match status" value="1"/>
</dbReference>
<dbReference type="Proteomes" id="UP001107558">
    <property type="component" value="Chromosome 4"/>
</dbReference>
<feature type="active site" description="Schiff-base intermediate with substrate" evidence="12">
    <location>
        <position position="173"/>
    </location>
</feature>
<feature type="binding site" evidence="13">
    <location>
        <position position="211"/>
    </location>
    <ligand>
        <name>pyruvate</name>
        <dbReference type="ChEBI" id="CHEBI:15361"/>
    </ligand>
</feature>